<keyword evidence="4" id="KW-1185">Reference proteome</keyword>
<dbReference type="EMBL" id="JASCZI010060540">
    <property type="protein sequence ID" value="MED6133656.1"/>
    <property type="molecule type" value="Genomic_DNA"/>
</dbReference>
<protein>
    <recommendedName>
        <fullName evidence="2">DUF4378 domain-containing protein</fullName>
    </recommendedName>
</protein>
<evidence type="ECO:0000259" key="2">
    <source>
        <dbReference type="Pfam" id="PF14309"/>
    </source>
</evidence>
<feature type="compositionally biased region" description="Basic and acidic residues" evidence="1">
    <location>
        <begin position="102"/>
        <end position="114"/>
    </location>
</feature>
<dbReference type="InterPro" id="IPR044257">
    <property type="entry name" value="TRM32-like"/>
</dbReference>
<feature type="region of interest" description="Disordered" evidence="1">
    <location>
        <begin position="163"/>
        <end position="198"/>
    </location>
</feature>
<reference evidence="3 4" key="1">
    <citation type="journal article" date="2023" name="Plants (Basel)">
        <title>Bridging the Gap: Combining Genomics and Transcriptomics Approaches to Understand Stylosanthes scabra, an Orphan Legume from the Brazilian Caatinga.</title>
        <authorList>
            <person name="Ferreira-Neto J.R.C."/>
            <person name="da Silva M.D."/>
            <person name="Binneck E."/>
            <person name="de Melo N.F."/>
            <person name="da Silva R.H."/>
            <person name="de Melo A.L.T.M."/>
            <person name="Pandolfi V."/>
            <person name="Bustamante F.O."/>
            <person name="Brasileiro-Vidal A.C."/>
            <person name="Benko-Iseppon A.M."/>
        </authorList>
    </citation>
    <scope>NUCLEOTIDE SEQUENCE [LARGE SCALE GENOMIC DNA]</scope>
    <source>
        <tissue evidence="3">Leaves</tissue>
    </source>
</reference>
<organism evidence="3 4">
    <name type="scientific">Stylosanthes scabra</name>
    <dbReference type="NCBI Taxonomy" id="79078"/>
    <lineage>
        <taxon>Eukaryota</taxon>
        <taxon>Viridiplantae</taxon>
        <taxon>Streptophyta</taxon>
        <taxon>Embryophyta</taxon>
        <taxon>Tracheophyta</taxon>
        <taxon>Spermatophyta</taxon>
        <taxon>Magnoliopsida</taxon>
        <taxon>eudicotyledons</taxon>
        <taxon>Gunneridae</taxon>
        <taxon>Pentapetalae</taxon>
        <taxon>rosids</taxon>
        <taxon>fabids</taxon>
        <taxon>Fabales</taxon>
        <taxon>Fabaceae</taxon>
        <taxon>Papilionoideae</taxon>
        <taxon>50 kb inversion clade</taxon>
        <taxon>dalbergioids sensu lato</taxon>
        <taxon>Dalbergieae</taxon>
        <taxon>Pterocarpus clade</taxon>
        <taxon>Stylosanthes</taxon>
    </lineage>
</organism>
<evidence type="ECO:0000256" key="1">
    <source>
        <dbReference type="SAM" id="MobiDB-lite"/>
    </source>
</evidence>
<feature type="region of interest" description="Disordered" evidence="1">
    <location>
        <begin position="86"/>
        <end position="120"/>
    </location>
</feature>
<accession>A0ABU6SB39</accession>
<evidence type="ECO:0000313" key="4">
    <source>
        <dbReference type="Proteomes" id="UP001341840"/>
    </source>
</evidence>
<feature type="compositionally biased region" description="Polar residues" evidence="1">
    <location>
        <begin position="168"/>
        <end position="183"/>
    </location>
</feature>
<feature type="domain" description="DUF4378" evidence="2">
    <location>
        <begin position="472"/>
        <end position="625"/>
    </location>
</feature>
<comment type="caution">
    <text evidence="3">The sequence shown here is derived from an EMBL/GenBank/DDBJ whole genome shotgun (WGS) entry which is preliminary data.</text>
</comment>
<dbReference type="PANTHER" id="PTHR47071:SF2">
    <property type="entry name" value="PROTEIN TRM32"/>
    <property type="match status" value="1"/>
</dbReference>
<dbReference type="Proteomes" id="UP001341840">
    <property type="component" value="Unassembled WGS sequence"/>
</dbReference>
<proteinExistence type="predicted"/>
<dbReference type="Pfam" id="PF14309">
    <property type="entry name" value="DUF4378"/>
    <property type="match status" value="1"/>
</dbReference>
<sequence length="629" mass="72322">MKKTSATIEFHEENNDEGAGCMWGMPNILDYHHWLNIRNVFPLKRHHYPATLATYKRISILHSHWGDQQIGDEEAEPLLVRQHEQKCSAKGKSASNIRNRRTQSEHMETKKLNRDTPINSKRHSDSLEVLGVEKDLMLKFLHDLNVGGENFQLQMAFNNKASLEKSGSVPQTSQMRSTTSPTTLEHKQTEIRPCHKKNKLLHSTQAQKTFASVKKKQRFSSSSSNPPGLNLRGWNQLVLYSFKVIKQKIKHALMEFKKSGYQTSAEGIHQHNENEISDESKDFCYDSIRREFHSCRRRESSLHECLDRYTQLFEKSFGKDIKCHGSTSRSLKLPNEDKNNSTNLCRYPPKASRRNLSLPNLDSFSFLILHEALSDANDVNAVPLSDKTIERNNGEIPFGVSNRPHQDDISLDTHEPALEDGSFPQEQEQVQIIMAKEAIVTLETSDIEGRELNATAEGTGIKSDDEEIDSNFKHVKHVLEYLGLMGNEDNIVQLWHTLDQQLIDTSWFHVIESIGEDSVISNHHHHHHHHHDLLVSNIVKEVLLQIHETSSTYSTIIHKGQHLLNEVWIRVNSYLRLRPELDQTLDDVVGRDLAKKNGCWMILKHEEECVALELEEIIFKDLVDEIIFI</sequence>
<name>A0ABU6SB39_9FABA</name>
<dbReference type="InterPro" id="IPR025486">
    <property type="entry name" value="DUF4378"/>
</dbReference>
<gene>
    <name evidence="3" type="ORF">PIB30_030175</name>
</gene>
<dbReference type="PANTHER" id="PTHR47071">
    <property type="entry name" value="PROTEIN TRM32"/>
    <property type="match status" value="1"/>
</dbReference>
<evidence type="ECO:0000313" key="3">
    <source>
        <dbReference type="EMBL" id="MED6133656.1"/>
    </source>
</evidence>
<feature type="compositionally biased region" description="Basic and acidic residues" evidence="1">
    <location>
        <begin position="184"/>
        <end position="193"/>
    </location>
</feature>